<sequence>MITGLRVWDRDGREISNITGRYPKFIGNKTVTTAEKQTVNYTIPQGTTRIVVPVYLSRNDTLLVPPDAKDVDENYHYTNTYNFWSVAIKHTNTGFEYDIEHGTNTNKQKPPIKIYWGYV</sequence>
<proteinExistence type="predicted"/>
<reference evidence="2 3" key="1">
    <citation type="submission" date="2015-05" db="EMBL/GenBank/DDBJ databases">
        <authorList>
            <person name="Dickey A."/>
            <person name="Clawson M."/>
            <person name="Bono J."/>
            <person name="Loy J.D."/>
        </authorList>
    </citation>
    <scope>NUCLEOTIDE SEQUENCE [LARGE SCALE GENOMIC DNA]</scope>
    <source>
        <strain evidence="2 3">22581</strain>
    </source>
</reference>
<evidence type="ECO:0000313" key="3">
    <source>
        <dbReference type="Proteomes" id="UP000077465"/>
    </source>
</evidence>
<gene>
    <name evidence="1" type="ORF">AAX06_01520</name>
    <name evidence="2" type="ORF">AAX06_01930</name>
</gene>
<organism evidence="2 3">
    <name type="scientific">Moraxella bovoculi</name>
    <dbReference type="NCBI Taxonomy" id="386891"/>
    <lineage>
        <taxon>Bacteria</taxon>
        <taxon>Pseudomonadati</taxon>
        <taxon>Pseudomonadota</taxon>
        <taxon>Gammaproteobacteria</taxon>
        <taxon>Moraxellales</taxon>
        <taxon>Moraxellaceae</taxon>
        <taxon>Moraxella</taxon>
    </lineage>
</organism>
<dbReference type="EMBL" id="CP011376">
    <property type="protein sequence ID" value="AKG07137.1"/>
    <property type="molecule type" value="Genomic_DNA"/>
</dbReference>
<dbReference type="EMBL" id="CP011376">
    <property type="protein sequence ID" value="AKG07073.1"/>
    <property type="molecule type" value="Genomic_DNA"/>
</dbReference>
<dbReference type="RefSeq" id="WP_046699127.1">
    <property type="nucleotide sequence ID" value="NZ_CP011376.1"/>
</dbReference>
<dbReference type="Proteomes" id="UP000077465">
    <property type="component" value="Chromosome"/>
</dbReference>
<evidence type="ECO:0000313" key="2">
    <source>
        <dbReference type="EMBL" id="AKG07137.1"/>
    </source>
</evidence>
<name>A0A0U2B3J2_9GAMM</name>
<accession>A0A0U2B3J2</accession>
<protein>
    <submittedName>
        <fullName evidence="2">Uncharacterized protein</fullName>
    </submittedName>
</protein>
<evidence type="ECO:0000313" key="1">
    <source>
        <dbReference type="EMBL" id="AKG07073.1"/>
    </source>
</evidence>
<dbReference type="AlphaFoldDB" id="A0A0U2B3J2"/>